<comment type="caution">
    <text evidence="2">The sequence shown here is derived from an EMBL/GenBank/DDBJ whole genome shotgun (WGS) entry which is preliminary data.</text>
</comment>
<reference evidence="2" key="1">
    <citation type="submission" date="2020-01" db="EMBL/GenBank/DDBJ databases">
        <authorList>
            <person name="Mishra B."/>
        </authorList>
    </citation>
    <scope>NUCLEOTIDE SEQUENCE [LARGE SCALE GENOMIC DNA]</scope>
</reference>
<feature type="region of interest" description="Disordered" evidence="1">
    <location>
        <begin position="147"/>
        <end position="190"/>
    </location>
</feature>
<name>A0A6D2KN98_9BRAS</name>
<dbReference type="AlphaFoldDB" id="A0A6D2KN98"/>
<sequence length="208" mass="23100">MDFIKTSSLRALIELTFQRNWNGLIWMSRKGVTTKRVKTVQTALSRISAQPRSPAGRGTNVPRSAKSVRPSEVSAKVQTVRPHAITTRETLPAVGQRHATTAHDQTARAGKRLAAAQPIRVPRPMHPSEPGRTSHVRPRISSAKFIRRPQPADHASVRPRPFRLGHIPDCPADRPARPSQRRGRPEALFEAQTYVFKPGLTLAASRKT</sequence>
<dbReference type="Proteomes" id="UP000467841">
    <property type="component" value="Unassembled WGS sequence"/>
</dbReference>
<evidence type="ECO:0000313" key="3">
    <source>
        <dbReference type="Proteomes" id="UP000467841"/>
    </source>
</evidence>
<feature type="region of interest" description="Disordered" evidence="1">
    <location>
        <begin position="48"/>
        <end position="79"/>
    </location>
</feature>
<evidence type="ECO:0000256" key="1">
    <source>
        <dbReference type="SAM" id="MobiDB-lite"/>
    </source>
</evidence>
<dbReference type="EMBL" id="CACVBM020001593">
    <property type="protein sequence ID" value="CAA7054800.1"/>
    <property type="molecule type" value="Genomic_DNA"/>
</dbReference>
<accession>A0A6D2KN98</accession>
<keyword evidence="3" id="KW-1185">Reference proteome</keyword>
<proteinExistence type="predicted"/>
<evidence type="ECO:0000313" key="2">
    <source>
        <dbReference type="EMBL" id="CAA7054800.1"/>
    </source>
</evidence>
<organism evidence="2 3">
    <name type="scientific">Microthlaspi erraticum</name>
    <dbReference type="NCBI Taxonomy" id="1685480"/>
    <lineage>
        <taxon>Eukaryota</taxon>
        <taxon>Viridiplantae</taxon>
        <taxon>Streptophyta</taxon>
        <taxon>Embryophyta</taxon>
        <taxon>Tracheophyta</taxon>
        <taxon>Spermatophyta</taxon>
        <taxon>Magnoliopsida</taxon>
        <taxon>eudicotyledons</taxon>
        <taxon>Gunneridae</taxon>
        <taxon>Pentapetalae</taxon>
        <taxon>rosids</taxon>
        <taxon>malvids</taxon>
        <taxon>Brassicales</taxon>
        <taxon>Brassicaceae</taxon>
        <taxon>Coluteocarpeae</taxon>
        <taxon>Microthlaspi</taxon>
    </lineage>
</organism>
<protein>
    <submittedName>
        <fullName evidence="2">Uncharacterized protein</fullName>
    </submittedName>
</protein>
<gene>
    <name evidence="2" type="ORF">MERR_LOCUS42036</name>
</gene>